<evidence type="ECO:0000256" key="1">
    <source>
        <dbReference type="SAM" id="Phobius"/>
    </source>
</evidence>
<feature type="transmembrane region" description="Helical" evidence="1">
    <location>
        <begin position="40"/>
        <end position="66"/>
    </location>
</feature>
<feature type="transmembrane region" description="Helical" evidence="1">
    <location>
        <begin position="87"/>
        <end position="109"/>
    </location>
</feature>
<proteinExistence type="predicted"/>
<evidence type="ECO:0000313" key="3">
    <source>
        <dbReference type="EMBL" id="OGD94878.1"/>
    </source>
</evidence>
<name>A0A1F5GSQ4_9BACT</name>
<dbReference type="Proteomes" id="UP000176666">
    <property type="component" value="Unassembled WGS sequence"/>
</dbReference>
<feature type="chain" id="PRO_5009518734" description="TrbC/VIRB2 family protein" evidence="2">
    <location>
        <begin position="31"/>
        <end position="124"/>
    </location>
</feature>
<dbReference type="Pfam" id="PF18895">
    <property type="entry name" value="T4SS_pilin"/>
    <property type="match status" value="1"/>
</dbReference>
<dbReference type="InterPro" id="IPR043993">
    <property type="entry name" value="T4SS_pilin"/>
</dbReference>
<protein>
    <recommendedName>
        <fullName evidence="5">TrbC/VIRB2 family protein</fullName>
    </recommendedName>
</protein>
<reference evidence="3 4" key="1">
    <citation type="journal article" date="2016" name="Nat. Commun.">
        <title>Thousands of microbial genomes shed light on interconnected biogeochemical processes in an aquifer system.</title>
        <authorList>
            <person name="Anantharaman K."/>
            <person name="Brown C.T."/>
            <person name="Hug L.A."/>
            <person name="Sharon I."/>
            <person name="Castelle C.J."/>
            <person name="Probst A.J."/>
            <person name="Thomas B.C."/>
            <person name="Singh A."/>
            <person name="Wilkins M.J."/>
            <person name="Karaoz U."/>
            <person name="Brodie E.L."/>
            <person name="Williams K.H."/>
            <person name="Hubbard S.S."/>
            <person name="Banfield J.F."/>
        </authorList>
    </citation>
    <scope>NUCLEOTIDE SEQUENCE [LARGE SCALE GENOMIC DNA]</scope>
</reference>
<organism evidence="3 4">
    <name type="scientific">Candidatus Curtissbacteria bacterium RIFCSPHIGHO2_12_FULL_38_9b</name>
    <dbReference type="NCBI Taxonomy" id="1797720"/>
    <lineage>
        <taxon>Bacteria</taxon>
        <taxon>Candidatus Curtissiibacteriota</taxon>
    </lineage>
</organism>
<accession>A0A1F5GSQ4</accession>
<keyword evidence="1" id="KW-0812">Transmembrane</keyword>
<feature type="signal peptide" evidence="2">
    <location>
        <begin position="1"/>
        <end position="30"/>
    </location>
</feature>
<dbReference type="AlphaFoldDB" id="A0A1F5GSQ4"/>
<comment type="caution">
    <text evidence="3">The sequence shown here is derived from an EMBL/GenBank/DDBJ whole genome shotgun (WGS) entry which is preliminary data.</text>
</comment>
<evidence type="ECO:0000313" key="4">
    <source>
        <dbReference type="Proteomes" id="UP000176666"/>
    </source>
</evidence>
<dbReference type="EMBL" id="MFBJ01000073">
    <property type="protein sequence ID" value="OGD94878.1"/>
    <property type="molecule type" value="Genomic_DNA"/>
</dbReference>
<gene>
    <name evidence="3" type="ORF">A3F02_03605</name>
</gene>
<evidence type="ECO:0008006" key="5">
    <source>
        <dbReference type="Google" id="ProtNLM"/>
    </source>
</evidence>
<evidence type="ECO:0000256" key="2">
    <source>
        <dbReference type="SAM" id="SignalP"/>
    </source>
</evidence>
<sequence>MRLNIWFVKIITPAAVVLFLVGLATTPSYAAVDEPAKLSGIVKILENIIGLLAPAAGIAFLIMLIIGGWQFMSSGGDPKAVGGAKNTLTFAIIGIILVIASWLILQLVAEITGAPVTTVNLPDN</sequence>
<keyword evidence="1" id="KW-0472">Membrane</keyword>
<keyword evidence="2" id="KW-0732">Signal</keyword>
<keyword evidence="1" id="KW-1133">Transmembrane helix</keyword>